<evidence type="ECO:0000313" key="2">
    <source>
        <dbReference type="Proteomes" id="UP000828941"/>
    </source>
</evidence>
<dbReference type="Proteomes" id="UP000828941">
    <property type="component" value="Chromosome 5"/>
</dbReference>
<organism evidence="1 2">
    <name type="scientific">Bauhinia variegata</name>
    <name type="common">Purple orchid tree</name>
    <name type="synonym">Phanera variegata</name>
    <dbReference type="NCBI Taxonomy" id="167791"/>
    <lineage>
        <taxon>Eukaryota</taxon>
        <taxon>Viridiplantae</taxon>
        <taxon>Streptophyta</taxon>
        <taxon>Embryophyta</taxon>
        <taxon>Tracheophyta</taxon>
        <taxon>Spermatophyta</taxon>
        <taxon>Magnoliopsida</taxon>
        <taxon>eudicotyledons</taxon>
        <taxon>Gunneridae</taxon>
        <taxon>Pentapetalae</taxon>
        <taxon>rosids</taxon>
        <taxon>fabids</taxon>
        <taxon>Fabales</taxon>
        <taxon>Fabaceae</taxon>
        <taxon>Cercidoideae</taxon>
        <taxon>Cercideae</taxon>
        <taxon>Bauhiniinae</taxon>
        <taxon>Bauhinia</taxon>
    </lineage>
</organism>
<name>A0ACB9PAM3_BAUVA</name>
<evidence type="ECO:0000313" key="1">
    <source>
        <dbReference type="EMBL" id="KAI4345483.1"/>
    </source>
</evidence>
<proteinExistence type="predicted"/>
<dbReference type="EMBL" id="CM039430">
    <property type="protein sequence ID" value="KAI4345483.1"/>
    <property type="molecule type" value="Genomic_DNA"/>
</dbReference>
<gene>
    <name evidence="1" type="ORF">L6164_012605</name>
</gene>
<protein>
    <submittedName>
        <fullName evidence="1">Uncharacterized protein</fullName>
    </submittedName>
</protein>
<keyword evidence="2" id="KW-1185">Reference proteome</keyword>
<comment type="caution">
    <text evidence="1">The sequence shown here is derived from an EMBL/GenBank/DDBJ whole genome shotgun (WGS) entry which is preliminary data.</text>
</comment>
<accession>A0ACB9PAM3</accession>
<sequence length="133" mass="14935">MVCSLGSGRMAVMARLLAARKFSPTIAEDTGHQKSTAEYVCRQLREAVEANLLDEEDMHVYGLKPMTDPLQLVCCNVCKKPIKASQYGVHAELCRSLKFTEQTIWSLMGAWGTENQQGKKRKGYQLLVQTKLQ</sequence>
<reference evidence="1 2" key="1">
    <citation type="journal article" date="2022" name="DNA Res.">
        <title>Chromosomal-level genome assembly of the orchid tree Bauhinia variegata (Leguminosae; Cercidoideae) supports the allotetraploid origin hypothesis of Bauhinia.</title>
        <authorList>
            <person name="Zhong Y."/>
            <person name="Chen Y."/>
            <person name="Zheng D."/>
            <person name="Pang J."/>
            <person name="Liu Y."/>
            <person name="Luo S."/>
            <person name="Meng S."/>
            <person name="Qian L."/>
            <person name="Wei D."/>
            <person name="Dai S."/>
            <person name="Zhou R."/>
        </authorList>
    </citation>
    <scope>NUCLEOTIDE SEQUENCE [LARGE SCALE GENOMIC DNA]</scope>
    <source>
        <strain evidence="1">BV-YZ2020</strain>
    </source>
</reference>